<gene>
    <name evidence="8" type="ORF">D1614_00700</name>
</gene>
<name>A0A399T8G0_9BACT</name>
<keyword evidence="2 5" id="KW-0812">Transmembrane</keyword>
<dbReference type="GO" id="GO:0005230">
    <property type="term" value="F:extracellular ligand-gated monoatomic ion channel activity"/>
    <property type="evidence" value="ECO:0007669"/>
    <property type="project" value="InterPro"/>
</dbReference>
<evidence type="ECO:0000256" key="5">
    <source>
        <dbReference type="SAM" id="Phobius"/>
    </source>
</evidence>
<proteinExistence type="predicted"/>
<dbReference type="InterPro" id="IPR006202">
    <property type="entry name" value="Neur_chan_lig-bd"/>
</dbReference>
<dbReference type="AlphaFoldDB" id="A0A399T8G0"/>
<dbReference type="Proteomes" id="UP000265926">
    <property type="component" value="Unassembled WGS sequence"/>
</dbReference>
<feature type="transmembrane region" description="Helical" evidence="5">
    <location>
        <begin position="259"/>
        <end position="276"/>
    </location>
</feature>
<dbReference type="RefSeq" id="WP_119435957.1">
    <property type="nucleotide sequence ID" value="NZ_QWGR01000001.1"/>
</dbReference>
<feature type="signal peptide" evidence="6">
    <location>
        <begin position="1"/>
        <end position="23"/>
    </location>
</feature>
<feature type="domain" description="Neurotransmitter-gated ion-channel ligand-binding" evidence="7">
    <location>
        <begin position="29"/>
        <end position="226"/>
    </location>
</feature>
<sequence>MKFINPFLLAGLFILLSASGWSNGVLQPPVSDKPLEMSVSLFINKIFNINSVDETYQIDGYLEFAWHDERVRNFEGKELTSTLIFENDVAVEVMNSTIWVPAFELMNIQGSIEIPNRSIELHPSGKVIYDIRFFGTFSTEMNFRSFPFDTQVFEVVLEPFTFDVRYMVFKKPRILPELEKKPKLLSSWVIQDMRTLLEEDVYDNPEDPENPKLTYSKVVFEIKAERMTGYYLWQVLFPLFIIIMASFVIFWIHDFSTQLGVGFTLMLTVVAFNFYSASILPQLPYQTFIETIIIVGYVFIFLGILAVIVNSRLYGKTEKSEKSPLLRILRFVFPVAFLVAIFSLYFLFHKSK</sequence>
<evidence type="ECO:0000259" key="7">
    <source>
        <dbReference type="Pfam" id="PF02931"/>
    </source>
</evidence>
<evidence type="ECO:0000256" key="1">
    <source>
        <dbReference type="ARBA" id="ARBA00004141"/>
    </source>
</evidence>
<dbReference type="InterPro" id="IPR006201">
    <property type="entry name" value="Neur_channel"/>
</dbReference>
<dbReference type="SUPFAM" id="SSF63712">
    <property type="entry name" value="Nicotinic receptor ligand binding domain-like"/>
    <property type="match status" value="1"/>
</dbReference>
<keyword evidence="6" id="KW-0732">Signal</keyword>
<dbReference type="EMBL" id="QWGR01000001">
    <property type="protein sequence ID" value="RIJ50487.1"/>
    <property type="molecule type" value="Genomic_DNA"/>
</dbReference>
<dbReference type="Gene3D" id="2.70.170.10">
    <property type="entry name" value="Neurotransmitter-gated ion-channel ligand-binding domain"/>
    <property type="match status" value="1"/>
</dbReference>
<keyword evidence="8" id="KW-0675">Receptor</keyword>
<evidence type="ECO:0000256" key="2">
    <source>
        <dbReference type="ARBA" id="ARBA00022692"/>
    </source>
</evidence>
<reference evidence="8 9" key="1">
    <citation type="submission" date="2018-08" db="EMBL/GenBank/DDBJ databases">
        <title>Pallidiluteibacterium maritimus gen. nov., sp. nov., isolated from coastal sediment.</title>
        <authorList>
            <person name="Zhou L.Y."/>
        </authorList>
    </citation>
    <scope>NUCLEOTIDE SEQUENCE [LARGE SCALE GENOMIC DNA]</scope>
    <source>
        <strain evidence="8 9">XSD2</strain>
    </source>
</reference>
<accession>A0A399T8G0</accession>
<organism evidence="8 9">
    <name type="scientific">Maribellus luteus</name>
    <dbReference type="NCBI Taxonomy" id="2305463"/>
    <lineage>
        <taxon>Bacteria</taxon>
        <taxon>Pseudomonadati</taxon>
        <taxon>Bacteroidota</taxon>
        <taxon>Bacteroidia</taxon>
        <taxon>Marinilabiliales</taxon>
        <taxon>Prolixibacteraceae</taxon>
        <taxon>Maribellus</taxon>
    </lineage>
</organism>
<feature type="transmembrane region" description="Helical" evidence="5">
    <location>
        <begin position="230"/>
        <end position="252"/>
    </location>
</feature>
<evidence type="ECO:0000313" key="8">
    <source>
        <dbReference type="EMBL" id="RIJ50487.1"/>
    </source>
</evidence>
<evidence type="ECO:0000313" key="9">
    <source>
        <dbReference type="Proteomes" id="UP000265926"/>
    </source>
</evidence>
<dbReference type="PANTHER" id="PTHR18945">
    <property type="entry name" value="NEUROTRANSMITTER GATED ION CHANNEL"/>
    <property type="match status" value="1"/>
</dbReference>
<evidence type="ECO:0000256" key="4">
    <source>
        <dbReference type="ARBA" id="ARBA00023136"/>
    </source>
</evidence>
<dbReference type="OrthoDB" id="1326189at2"/>
<dbReference type="GO" id="GO:0016020">
    <property type="term" value="C:membrane"/>
    <property type="evidence" value="ECO:0007669"/>
    <property type="project" value="UniProtKB-SubCell"/>
</dbReference>
<dbReference type="GO" id="GO:0004888">
    <property type="term" value="F:transmembrane signaling receptor activity"/>
    <property type="evidence" value="ECO:0007669"/>
    <property type="project" value="InterPro"/>
</dbReference>
<dbReference type="InterPro" id="IPR036719">
    <property type="entry name" value="Neuro-gated_channel_TM_sf"/>
</dbReference>
<keyword evidence="9" id="KW-1185">Reference proteome</keyword>
<dbReference type="InterPro" id="IPR038050">
    <property type="entry name" value="Neuro_actylchol_rec"/>
</dbReference>
<dbReference type="Pfam" id="PF02931">
    <property type="entry name" value="Neur_chan_LBD"/>
    <property type="match status" value="1"/>
</dbReference>
<feature type="transmembrane region" description="Helical" evidence="5">
    <location>
        <begin position="288"/>
        <end position="308"/>
    </location>
</feature>
<comment type="subcellular location">
    <subcellularLocation>
        <location evidence="1">Membrane</location>
        <topology evidence="1">Multi-pass membrane protein</topology>
    </subcellularLocation>
</comment>
<feature type="transmembrane region" description="Helical" evidence="5">
    <location>
        <begin position="328"/>
        <end position="348"/>
    </location>
</feature>
<protein>
    <submittedName>
        <fullName evidence="8">Gamma-aminobutyric-acid receptor subunit beta</fullName>
    </submittedName>
</protein>
<dbReference type="InterPro" id="IPR036734">
    <property type="entry name" value="Neur_chan_lig-bd_sf"/>
</dbReference>
<evidence type="ECO:0000256" key="3">
    <source>
        <dbReference type="ARBA" id="ARBA00022989"/>
    </source>
</evidence>
<keyword evidence="4 5" id="KW-0472">Membrane</keyword>
<evidence type="ECO:0000256" key="6">
    <source>
        <dbReference type="SAM" id="SignalP"/>
    </source>
</evidence>
<dbReference type="SUPFAM" id="SSF90112">
    <property type="entry name" value="Neurotransmitter-gated ion-channel transmembrane pore"/>
    <property type="match status" value="1"/>
</dbReference>
<keyword evidence="3 5" id="KW-1133">Transmembrane helix</keyword>
<dbReference type="Gene3D" id="1.20.58.390">
    <property type="entry name" value="Neurotransmitter-gated ion-channel transmembrane domain"/>
    <property type="match status" value="1"/>
</dbReference>
<comment type="caution">
    <text evidence="8">The sequence shown here is derived from an EMBL/GenBank/DDBJ whole genome shotgun (WGS) entry which is preliminary data.</text>
</comment>
<feature type="chain" id="PRO_5017244053" evidence="6">
    <location>
        <begin position="24"/>
        <end position="352"/>
    </location>
</feature>